<evidence type="ECO:0000256" key="1">
    <source>
        <dbReference type="SAM" id="MobiDB-lite"/>
    </source>
</evidence>
<proteinExistence type="predicted"/>
<accession>A0A7W7MWG8</accession>
<keyword evidence="5" id="KW-1185">Reference proteome</keyword>
<dbReference type="EMBL" id="BAAAHD010000026">
    <property type="protein sequence ID" value="GAA0567939.1"/>
    <property type="molecule type" value="Genomic_DNA"/>
</dbReference>
<evidence type="ECO:0008006" key="6">
    <source>
        <dbReference type="Google" id="ProtNLM"/>
    </source>
</evidence>
<organism evidence="3 4">
    <name type="scientific">Actinomadura livida</name>
    <dbReference type="NCBI Taxonomy" id="79909"/>
    <lineage>
        <taxon>Bacteria</taxon>
        <taxon>Bacillati</taxon>
        <taxon>Actinomycetota</taxon>
        <taxon>Actinomycetes</taxon>
        <taxon>Streptosporangiales</taxon>
        <taxon>Thermomonosporaceae</taxon>
        <taxon>Actinomadura</taxon>
    </lineage>
</organism>
<feature type="compositionally biased region" description="Low complexity" evidence="1">
    <location>
        <begin position="32"/>
        <end position="45"/>
    </location>
</feature>
<comment type="caution">
    <text evidence="3">The sequence shown here is derived from an EMBL/GenBank/DDBJ whole genome shotgun (WGS) entry which is preliminary data.</text>
</comment>
<gene>
    <name evidence="3" type="ORF">F4557_001222</name>
    <name evidence="2" type="ORF">GCM10009546_33190</name>
</gene>
<evidence type="ECO:0000313" key="4">
    <source>
        <dbReference type="Proteomes" id="UP000549343"/>
    </source>
</evidence>
<sequence>MPESRPEFEPPDQQLDGSQRPTGDTPADSPEPAAVPFAQARPAAEPRWRWTARRPWPVAAGALAVVALSGAVWASTGDGESGSATFTSTPEPCTLVPWTALEQHVPNSSPPVPSETGPSATERYAACEWTEPQQGTAGAETLTFHRLNVAVRLHLDGVKQAEAEYDAAWNGARALDGTSKAAGGSLHAEAPIVIEMGDQAFVGYTTLKGPLGEAGTVTATVRLRNAVITVRYRGTTSRLGKDGSPKADASKALDEEAARAGAETIAKGVVDALSNCADCLSR</sequence>
<dbReference type="AlphaFoldDB" id="A0A7W7MWG8"/>
<name>A0A7W7MWG8_9ACTN</name>
<reference evidence="2 5" key="1">
    <citation type="journal article" date="2019" name="Int. J. Syst. Evol. Microbiol.">
        <title>The Global Catalogue of Microorganisms (GCM) 10K type strain sequencing project: providing services to taxonomists for standard genome sequencing and annotation.</title>
        <authorList>
            <consortium name="The Broad Institute Genomics Platform"/>
            <consortium name="The Broad Institute Genome Sequencing Center for Infectious Disease"/>
            <person name="Wu L."/>
            <person name="Ma J."/>
        </authorList>
    </citation>
    <scope>NUCLEOTIDE SEQUENCE [LARGE SCALE GENOMIC DNA]</scope>
    <source>
        <strain evidence="2 5">JCM 10667</strain>
    </source>
</reference>
<dbReference type="EMBL" id="JACHMV010000001">
    <property type="protein sequence ID" value="MBB4772804.1"/>
    <property type="molecule type" value="Genomic_DNA"/>
</dbReference>
<feature type="region of interest" description="Disordered" evidence="1">
    <location>
        <begin position="1"/>
        <end position="48"/>
    </location>
</feature>
<evidence type="ECO:0000313" key="2">
    <source>
        <dbReference type="EMBL" id="GAA0567939.1"/>
    </source>
</evidence>
<reference evidence="3 4" key="2">
    <citation type="submission" date="2020-08" db="EMBL/GenBank/DDBJ databases">
        <title>Sequencing the genomes of 1000 actinobacteria strains.</title>
        <authorList>
            <person name="Klenk H.-P."/>
        </authorList>
    </citation>
    <scope>NUCLEOTIDE SEQUENCE [LARGE SCALE GENOMIC DNA]</scope>
    <source>
        <strain evidence="3 4">DSM 44772</strain>
    </source>
</reference>
<protein>
    <recommendedName>
        <fullName evidence="6">DUF3558 domain-containing protein</fullName>
    </recommendedName>
</protein>
<reference evidence="2" key="3">
    <citation type="submission" date="2023-12" db="EMBL/GenBank/DDBJ databases">
        <authorList>
            <person name="Sun Q."/>
            <person name="Inoue M."/>
        </authorList>
    </citation>
    <scope>NUCLEOTIDE SEQUENCE</scope>
    <source>
        <strain evidence="2">JCM 10667</strain>
    </source>
</reference>
<evidence type="ECO:0000313" key="3">
    <source>
        <dbReference type="EMBL" id="MBB4772804.1"/>
    </source>
</evidence>
<dbReference type="Proteomes" id="UP000549343">
    <property type="component" value="Unassembled WGS sequence"/>
</dbReference>
<evidence type="ECO:0000313" key="5">
    <source>
        <dbReference type="Proteomes" id="UP001501427"/>
    </source>
</evidence>
<dbReference type="Proteomes" id="UP001501427">
    <property type="component" value="Unassembled WGS sequence"/>
</dbReference>
<dbReference type="RefSeq" id="WP_184880515.1">
    <property type="nucleotide sequence ID" value="NZ_BAAAHD010000026.1"/>
</dbReference>